<organism evidence="1 2">
    <name type="scientific">Diphasiastrum complanatum</name>
    <name type="common">Issler's clubmoss</name>
    <name type="synonym">Lycopodium complanatum</name>
    <dbReference type="NCBI Taxonomy" id="34168"/>
    <lineage>
        <taxon>Eukaryota</taxon>
        <taxon>Viridiplantae</taxon>
        <taxon>Streptophyta</taxon>
        <taxon>Embryophyta</taxon>
        <taxon>Tracheophyta</taxon>
        <taxon>Lycopodiopsida</taxon>
        <taxon>Lycopodiales</taxon>
        <taxon>Lycopodiaceae</taxon>
        <taxon>Lycopodioideae</taxon>
        <taxon>Diphasiastrum</taxon>
    </lineage>
</organism>
<evidence type="ECO:0000313" key="2">
    <source>
        <dbReference type="Proteomes" id="UP001162992"/>
    </source>
</evidence>
<keyword evidence="2" id="KW-1185">Reference proteome</keyword>
<comment type="caution">
    <text evidence="1">The sequence shown here is derived from an EMBL/GenBank/DDBJ whole genome shotgun (WGS) entry which is preliminary data.</text>
</comment>
<sequence>MLHPPPPPPPMLEIGLLVGGEREEEEESMGSERVQFLVEEKGLRHIPQTFLRPPEERPSLAHDAFSHRHAIPLIDLNALDGERRGQIREQMGKACQEWGIFHILNHGVPSAVIDDIRNAAVQFFRLPMQEKLQYACKAGAMASEGYGNKMLVKDEQVQDWRDYFDHHTLPLSRRNPSNWPKNPTFYRAAIENYSNEMLYLAKRLLAVISESLGLDKSYIENAIGEPYQNISINYYPPCPQPDLTLGFQSHSDMGAITLLMQDDVGGLQIFKDGEWIAVKPVPNALVVNLCDQIQILSNGKYRSVEHRAVVNTGRARMSIATFYDPSKDIRISPAPELTDDEHPPLYREVLYRDHVSTFYSRGPDGKGVLESLLISR</sequence>
<protein>
    <submittedName>
        <fullName evidence="1">Uncharacterized protein</fullName>
    </submittedName>
</protein>
<proteinExistence type="predicted"/>
<reference evidence="2" key="1">
    <citation type="journal article" date="2024" name="Proc. Natl. Acad. Sci. U.S.A.">
        <title>Extraordinary preservation of gene collinearity over three hundred million years revealed in homosporous lycophytes.</title>
        <authorList>
            <person name="Li C."/>
            <person name="Wickell D."/>
            <person name="Kuo L.Y."/>
            <person name="Chen X."/>
            <person name="Nie B."/>
            <person name="Liao X."/>
            <person name="Peng D."/>
            <person name="Ji J."/>
            <person name="Jenkins J."/>
            <person name="Williams M."/>
            <person name="Shu S."/>
            <person name="Plott C."/>
            <person name="Barry K."/>
            <person name="Rajasekar S."/>
            <person name="Grimwood J."/>
            <person name="Han X."/>
            <person name="Sun S."/>
            <person name="Hou Z."/>
            <person name="He W."/>
            <person name="Dai G."/>
            <person name="Sun C."/>
            <person name="Schmutz J."/>
            <person name="Leebens-Mack J.H."/>
            <person name="Li F.W."/>
            <person name="Wang L."/>
        </authorList>
    </citation>
    <scope>NUCLEOTIDE SEQUENCE [LARGE SCALE GENOMIC DNA]</scope>
    <source>
        <strain evidence="2">cv. PW_Plant_1</strain>
    </source>
</reference>
<evidence type="ECO:0000313" key="1">
    <source>
        <dbReference type="EMBL" id="KAJ7569999.1"/>
    </source>
</evidence>
<dbReference type="Proteomes" id="UP001162992">
    <property type="component" value="Chromosome 1"/>
</dbReference>
<dbReference type="EMBL" id="CM055092">
    <property type="protein sequence ID" value="KAJ7569999.1"/>
    <property type="molecule type" value="Genomic_DNA"/>
</dbReference>
<gene>
    <name evidence="1" type="ORF">O6H91_01G103100</name>
</gene>
<accession>A0ACC2ETV8</accession>
<name>A0ACC2ETV8_DIPCM</name>